<gene>
    <name evidence="2" type="ORF">EUA98_00540</name>
</gene>
<comment type="caution">
    <text evidence="2">The sequence shown here is derived from an EMBL/GenBank/DDBJ whole genome shotgun (WGS) entry which is preliminary data.</text>
</comment>
<feature type="transmembrane region" description="Helical" evidence="1">
    <location>
        <begin position="53"/>
        <end position="79"/>
    </location>
</feature>
<keyword evidence="1" id="KW-0812">Transmembrane</keyword>
<reference evidence="2 3" key="1">
    <citation type="submission" date="2019-01" db="EMBL/GenBank/DDBJ databases">
        <title>Novel species of Cellulomonas.</title>
        <authorList>
            <person name="Liu Q."/>
            <person name="Xin Y.-H."/>
        </authorList>
    </citation>
    <scope>NUCLEOTIDE SEQUENCE [LARGE SCALE GENOMIC DNA]</scope>
    <source>
        <strain evidence="2 3">HLT2-17</strain>
    </source>
</reference>
<dbReference type="Proteomes" id="UP000293764">
    <property type="component" value="Unassembled WGS sequence"/>
</dbReference>
<sequence length="87" mass="8745">MSEDHSPAAHPDPSRGVRSIILGSLLAVLAPLGGFLGGSMAGTSGPLDDVDPLVVWLVVGMVIGGIGVAIAVRGGLLWVRANYSRAG</sequence>
<keyword evidence="1" id="KW-0472">Membrane</keyword>
<keyword evidence="1" id="KW-1133">Transmembrane helix</keyword>
<dbReference type="EMBL" id="SDWW01000001">
    <property type="protein sequence ID" value="RYV53011.1"/>
    <property type="molecule type" value="Genomic_DNA"/>
</dbReference>
<evidence type="ECO:0000313" key="3">
    <source>
        <dbReference type="Proteomes" id="UP000293764"/>
    </source>
</evidence>
<organism evidence="2 3">
    <name type="scientific">Pengzhenrongella frigida</name>
    <dbReference type="NCBI Taxonomy" id="1259133"/>
    <lineage>
        <taxon>Bacteria</taxon>
        <taxon>Bacillati</taxon>
        <taxon>Actinomycetota</taxon>
        <taxon>Actinomycetes</taxon>
        <taxon>Micrococcales</taxon>
        <taxon>Pengzhenrongella</taxon>
    </lineage>
</organism>
<evidence type="ECO:0000256" key="1">
    <source>
        <dbReference type="SAM" id="Phobius"/>
    </source>
</evidence>
<keyword evidence="3" id="KW-1185">Reference proteome</keyword>
<proteinExistence type="predicted"/>
<dbReference type="AlphaFoldDB" id="A0A4Q5N8C0"/>
<protein>
    <submittedName>
        <fullName evidence="2">Uncharacterized protein</fullName>
    </submittedName>
</protein>
<dbReference type="RefSeq" id="WP_130100710.1">
    <property type="nucleotide sequence ID" value="NZ_SDWW01000001.1"/>
</dbReference>
<feature type="transmembrane region" description="Helical" evidence="1">
    <location>
        <begin position="20"/>
        <end position="41"/>
    </location>
</feature>
<accession>A0A4Q5N8C0</accession>
<name>A0A4Q5N8C0_9MICO</name>
<evidence type="ECO:0000313" key="2">
    <source>
        <dbReference type="EMBL" id="RYV53011.1"/>
    </source>
</evidence>